<comment type="caution">
    <text evidence="11">The sequence shown here is derived from an EMBL/GenBank/DDBJ whole genome shotgun (WGS) entry which is preliminary data.</text>
</comment>
<feature type="chain" id="PRO_5032489080" description="G-protein coupled receptors family 1 profile domain-containing protein" evidence="9">
    <location>
        <begin position="20"/>
        <end position="288"/>
    </location>
</feature>
<evidence type="ECO:0000256" key="5">
    <source>
        <dbReference type="ARBA" id="ARBA00023136"/>
    </source>
</evidence>
<evidence type="ECO:0000313" key="12">
    <source>
        <dbReference type="Proteomes" id="UP000663852"/>
    </source>
</evidence>
<feature type="transmembrane region" description="Helical" evidence="8">
    <location>
        <begin position="121"/>
        <end position="142"/>
    </location>
</feature>
<dbReference type="Pfam" id="PF00001">
    <property type="entry name" value="7tm_1"/>
    <property type="match status" value="1"/>
</dbReference>
<dbReference type="AlphaFoldDB" id="A0A814VA99"/>
<evidence type="ECO:0000259" key="10">
    <source>
        <dbReference type="PROSITE" id="PS50262"/>
    </source>
</evidence>
<dbReference type="PROSITE" id="PS50262">
    <property type="entry name" value="G_PROTEIN_RECEP_F1_2"/>
    <property type="match status" value="1"/>
</dbReference>
<keyword evidence="4" id="KW-0297">G-protein coupled receptor</keyword>
<keyword evidence="7" id="KW-0807">Transducer</keyword>
<keyword evidence="3 8" id="KW-1133">Transmembrane helix</keyword>
<evidence type="ECO:0000256" key="3">
    <source>
        <dbReference type="ARBA" id="ARBA00022989"/>
    </source>
</evidence>
<dbReference type="PANTHER" id="PTHR24243:SF233">
    <property type="entry name" value="THYROTROPIN-RELEASING HORMONE RECEPTOR"/>
    <property type="match status" value="1"/>
</dbReference>
<comment type="subcellular location">
    <subcellularLocation>
        <location evidence="1">Membrane</location>
        <topology evidence="1">Multi-pass membrane protein</topology>
    </subcellularLocation>
</comment>
<evidence type="ECO:0000256" key="8">
    <source>
        <dbReference type="SAM" id="Phobius"/>
    </source>
</evidence>
<dbReference type="SUPFAM" id="SSF81321">
    <property type="entry name" value="Family A G protein-coupled receptor-like"/>
    <property type="match status" value="1"/>
</dbReference>
<evidence type="ECO:0000313" key="11">
    <source>
        <dbReference type="EMBL" id="CAF1184181.1"/>
    </source>
</evidence>
<name>A0A814VA99_ADIRI</name>
<dbReference type="Proteomes" id="UP000663852">
    <property type="component" value="Unassembled WGS sequence"/>
</dbReference>
<gene>
    <name evidence="11" type="ORF">EDS130_LOCUS24421</name>
</gene>
<evidence type="ECO:0000256" key="1">
    <source>
        <dbReference type="ARBA" id="ARBA00004141"/>
    </source>
</evidence>
<keyword evidence="9" id="KW-0732">Signal</keyword>
<evidence type="ECO:0000256" key="4">
    <source>
        <dbReference type="ARBA" id="ARBA00023040"/>
    </source>
</evidence>
<proteinExistence type="predicted"/>
<feature type="transmembrane region" description="Helical" evidence="8">
    <location>
        <begin position="224"/>
        <end position="244"/>
    </location>
</feature>
<feature type="domain" description="G-protein coupled receptors family 1 profile" evidence="10">
    <location>
        <begin position="1"/>
        <end position="241"/>
    </location>
</feature>
<dbReference type="InterPro" id="IPR017452">
    <property type="entry name" value="GPCR_Rhodpsn_7TM"/>
</dbReference>
<keyword evidence="2 8" id="KW-0812">Transmembrane</keyword>
<protein>
    <recommendedName>
        <fullName evidence="10">G-protein coupled receptors family 1 profile domain-containing protein</fullName>
    </recommendedName>
</protein>
<accession>A0A814VA99</accession>
<dbReference type="Gene3D" id="1.20.1070.10">
    <property type="entry name" value="Rhodopsin 7-helix transmembrane proteins"/>
    <property type="match status" value="1"/>
</dbReference>
<evidence type="ECO:0000256" key="7">
    <source>
        <dbReference type="ARBA" id="ARBA00023224"/>
    </source>
</evidence>
<keyword evidence="5 8" id="KW-0472">Membrane</keyword>
<evidence type="ECO:0000256" key="2">
    <source>
        <dbReference type="ARBA" id="ARBA00022692"/>
    </source>
</evidence>
<evidence type="ECO:0000256" key="9">
    <source>
        <dbReference type="SAM" id="SignalP"/>
    </source>
</evidence>
<evidence type="ECO:0000256" key="6">
    <source>
        <dbReference type="ARBA" id="ARBA00023170"/>
    </source>
</evidence>
<sequence length="288" mass="33034">MSIAALAFLICVLSLALYALHQTDPVTTLLSFCKLRIYVLQCLSLTYRWCLTAACFDRFALSSNDLHLRNFARVQIARRTVRIIIVVCTIAPVHTLIFYNLRGRVCGIVYSSAAALYHSVFSTLAFAVLPVSIMFACARLTYRNLVLQRRRQQVLVGQRSNSLNNSDEEKNKQNQQVLRMLLAQTLFYAVTIAPLMCIYIYNAITFQVTNKSADRMAIEQFCQFLAELINILFAVSSFYLYTLVSRMFRREILNMFRSVLTRVCQPKNFRRVTPVIHDIQLATVPTQN</sequence>
<feature type="transmembrane region" description="Helical" evidence="8">
    <location>
        <begin position="180"/>
        <end position="204"/>
    </location>
</feature>
<reference evidence="11" key="1">
    <citation type="submission" date="2021-02" db="EMBL/GenBank/DDBJ databases">
        <authorList>
            <person name="Nowell W R."/>
        </authorList>
    </citation>
    <scope>NUCLEOTIDE SEQUENCE</scope>
</reference>
<feature type="signal peptide" evidence="9">
    <location>
        <begin position="1"/>
        <end position="19"/>
    </location>
</feature>
<dbReference type="GO" id="GO:0004930">
    <property type="term" value="F:G protein-coupled receptor activity"/>
    <property type="evidence" value="ECO:0007669"/>
    <property type="project" value="UniProtKB-KW"/>
</dbReference>
<dbReference type="PANTHER" id="PTHR24243">
    <property type="entry name" value="G-PROTEIN COUPLED RECEPTOR"/>
    <property type="match status" value="1"/>
</dbReference>
<dbReference type="EMBL" id="CAJNOJ010000139">
    <property type="protein sequence ID" value="CAF1184181.1"/>
    <property type="molecule type" value="Genomic_DNA"/>
</dbReference>
<feature type="transmembrane region" description="Helical" evidence="8">
    <location>
        <begin position="81"/>
        <end position="101"/>
    </location>
</feature>
<dbReference type="GO" id="GO:0005886">
    <property type="term" value="C:plasma membrane"/>
    <property type="evidence" value="ECO:0007669"/>
    <property type="project" value="TreeGrafter"/>
</dbReference>
<dbReference type="InterPro" id="IPR000276">
    <property type="entry name" value="GPCR_Rhodpsn"/>
</dbReference>
<keyword evidence="6" id="KW-0675">Receptor</keyword>
<dbReference type="OrthoDB" id="10021316at2759"/>
<organism evidence="11 12">
    <name type="scientific">Adineta ricciae</name>
    <name type="common">Rotifer</name>
    <dbReference type="NCBI Taxonomy" id="249248"/>
    <lineage>
        <taxon>Eukaryota</taxon>
        <taxon>Metazoa</taxon>
        <taxon>Spiralia</taxon>
        <taxon>Gnathifera</taxon>
        <taxon>Rotifera</taxon>
        <taxon>Eurotatoria</taxon>
        <taxon>Bdelloidea</taxon>
        <taxon>Adinetida</taxon>
        <taxon>Adinetidae</taxon>
        <taxon>Adineta</taxon>
    </lineage>
</organism>